<dbReference type="Proteomes" id="UP000265520">
    <property type="component" value="Unassembled WGS sequence"/>
</dbReference>
<sequence>MAEADHKILSAE</sequence>
<comment type="caution">
    <text evidence="1">The sequence shown here is derived from an EMBL/GenBank/DDBJ whole genome shotgun (WGS) entry which is preliminary data.</text>
</comment>
<keyword evidence="2" id="KW-1185">Reference proteome</keyword>
<dbReference type="EMBL" id="LXQA011079034">
    <property type="protein sequence ID" value="MCI83942.1"/>
    <property type="molecule type" value="Genomic_DNA"/>
</dbReference>
<proteinExistence type="predicted"/>
<accession>A0A392V914</accession>
<organism evidence="1 2">
    <name type="scientific">Trifolium medium</name>
    <dbReference type="NCBI Taxonomy" id="97028"/>
    <lineage>
        <taxon>Eukaryota</taxon>
        <taxon>Viridiplantae</taxon>
        <taxon>Streptophyta</taxon>
        <taxon>Embryophyta</taxon>
        <taxon>Tracheophyta</taxon>
        <taxon>Spermatophyta</taxon>
        <taxon>Magnoliopsida</taxon>
        <taxon>eudicotyledons</taxon>
        <taxon>Gunneridae</taxon>
        <taxon>Pentapetalae</taxon>
        <taxon>rosids</taxon>
        <taxon>fabids</taxon>
        <taxon>Fabales</taxon>
        <taxon>Fabaceae</taxon>
        <taxon>Papilionoideae</taxon>
        <taxon>50 kb inversion clade</taxon>
        <taxon>NPAAA clade</taxon>
        <taxon>Hologalegina</taxon>
        <taxon>IRL clade</taxon>
        <taxon>Trifolieae</taxon>
        <taxon>Trifolium</taxon>
    </lineage>
</organism>
<name>A0A392V914_9FABA</name>
<feature type="non-terminal residue" evidence="1">
    <location>
        <position position="12"/>
    </location>
</feature>
<protein>
    <submittedName>
        <fullName evidence="1">Uncharacterized protein</fullName>
    </submittedName>
</protein>
<reference evidence="1 2" key="1">
    <citation type="journal article" date="2018" name="Front. Plant Sci.">
        <title>Red Clover (Trifolium pratense) and Zigzag Clover (T. medium) - A Picture of Genomic Similarities and Differences.</title>
        <authorList>
            <person name="Dluhosova J."/>
            <person name="Istvanek J."/>
            <person name="Nedelnik J."/>
            <person name="Repkova J."/>
        </authorList>
    </citation>
    <scope>NUCLEOTIDE SEQUENCE [LARGE SCALE GENOMIC DNA]</scope>
    <source>
        <strain evidence="2">cv. 10/8</strain>
        <tissue evidence="1">Leaf</tissue>
    </source>
</reference>
<evidence type="ECO:0000313" key="2">
    <source>
        <dbReference type="Proteomes" id="UP000265520"/>
    </source>
</evidence>
<evidence type="ECO:0000313" key="1">
    <source>
        <dbReference type="EMBL" id="MCI83942.1"/>
    </source>
</evidence>